<dbReference type="EMBL" id="JAJKBJ010000037">
    <property type="protein sequence ID" value="MCL9685745.1"/>
    <property type="molecule type" value="Genomic_DNA"/>
</dbReference>
<proteinExistence type="predicted"/>
<organism evidence="3 4">
    <name type="scientific">Legionella maioricensis</name>
    <dbReference type="NCBI Taxonomy" id="2896528"/>
    <lineage>
        <taxon>Bacteria</taxon>
        <taxon>Pseudomonadati</taxon>
        <taxon>Pseudomonadota</taxon>
        <taxon>Gammaproteobacteria</taxon>
        <taxon>Legionellales</taxon>
        <taxon>Legionellaceae</taxon>
        <taxon>Legionella</taxon>
    </lineage>
</organism>
<evidence type="ECO:0000256" key="1">
    <source>
        <dbReference type="SAM" id="MobiDB-lite"/>
    </source>
</evidence>
<evidence type="ECO:0000313" key="3">
    <source>
        <dbReference type="EMBL" id="MCL9685745.1"/>
    </source>
</evidence>
<evidence type="ECO:0000256" key="2">
    <source>
        <dbReference type="SAM" id="Phobius"/>
    </source>
</evidence>
<dbReference type="Proteomes" id="UP001139721">
    <property type="component" value="Unassembled WGS sequence"/>
</dbReference>
<accession>A0A9X2ICS2</accession>
<dbReference type="RefSeq" id="WP_250420665.1">
    <property type="nucleotide sequence ID" value="NZ_JAJKBJ010000037.1"/>
</dbReference>
<gene>
    <name evidence="3" type="ORF">LOX96_16715</name>
</gene>
<keyword evidence="2" id="KW-1133">Transmembrane helix</keyword>
<feature type="transmembrane region" description="Helical" evidence="2">
    <location>
        <begin position="237"/>
        <end position="258"/>
    </location>
</feature>
<dbReference type="AlphaFoldDB" id="A0A9X2ICS2"/>
<feature type="transmembrane region" description="Helical" evidence="2">
    <location>
        <begin position="270"/>
        <end position="289"/>
    </location>
</feature>
<feature type="region of interest" description="Disordered" evidence="1">
    <location>
        <begin position="318"/>
        <end position="345"/>
    </location>
</feature>
<protein>
    <submittedName>
        <fullName evidence="3">Uncharacterized protein</fullName>
    </submittedName>
</protein>
<comment type="caution">
    <text evidence="3">The sequence shown here is derived from an EMBL/GenBank/DDBJ whole genome shotgun (WGS) entry which is preliminary data.</text>
</comment>
<sequence length="345" mass="39306">MKKTPRQPTMEEWLLDSLHGVHDGEEDENEALRPEHFISSLTYEYVKQLQPKQRSWWVEHHFRKSMSQSIWPRILIARCRVLITHALPLLADGHWAIMEVILNSLRTVMQYLGILLHSIRLLMNLASLAKPLCNQSLPWDEIQHTLSDSWFELFIDTHSLTSAFLPASYLKTTCVFSLLELGMFILRGWLELSKLEGFKLSFKEQLANNALSEAHVLELHKTEAHAKALYGHQYKKLMLNVTVLSLSTSLFILKSFVLPSLSLALVSNPITPLIFAIVALSLSLANHYLGQYIDNEKPKIKMSQLSGRVSFFKENAPALSNDSPVRESPSQSLEDSFVRSSPTLC</sequence>
<name>A0A9X2ICS2_9GAMM</name>
<keyword evidence="4" id="KW-1185">Reference proteome</keyword>
<keyword evidence="2" id="KW-0812">Transmembrane</keyword>
<reference evidence="3" key="1">
    <citation type="submission" date="2021-11" db="EMBL/GenBank/DDBJ databases">
        <title>Legionella maioricencis sp. nov., a new species isolated from hot water samples in Mallorca.</title>
        <authorList>
            <person name="Crespi S."/>
            <person name="Drasar V."/>
            <person name="Salva-Serra F."/>
            <person name="Jaen-Luchoro D."/>
            <person name="Pineiro-Iglesias B."/>
            <person name="Aliaga F."/>
            <person name="Fernandez-Juarez V."/>
            <person name="Coll G."/>
            <person name="Moore E.R.B."/>
            <person name="Bennasar-Figueras A."/>
        </authorList>
    </citation>
    <scope>NUCLEOTIDE SEQUENCE</scope>
    <source>
        <strain evidence="3">HCPI-6</strain>
    </source>
</reference>
<evidence type="ECO:0000313" key="4">
    <source>
        <dbReference type="Proteomes" id="UP001139721"/>
    </source>
</evidence>
<keyword evidence="2" id="KW-0472">Membrane</keyword>